<protein>
    <submittedName>
        <fullName evidence="3">Glycosyl hydrolase family 88</fullName>
    </submittedName>
</protein>
<evidence type="ECO:0000313" key="3">
    <source>
        <dbReference type="EMBL" id="AKJ65652.1"/>
    </source>
</evidence>
<gene>
    <name evidence="3" type="ORF">L21SP4_02427</name>
</gene>
<keyword evidence="2" id="KW-0732">Signal</keyword>
<keyword evidence="1 3" id="KW-0378">Hydrolase</keyword>
<dbReference type="InterPro" id="IPR010905">
    <property type="entry name" value="Glyco_hydro_88"/>
</dbReference>
<dbReference type="InterPro" id="IPR032342">
    <property type="entry name" value="DUF4861"/>
</dbReference>
<evidence type="ECO:0000256" key="2">
    <source>
        <dbReference type="SAM" id="SignalP"/>
    </source>
</evidence>
<dbReference type="GO" id="GO:0005975">
    <property type="term" value="P:carbohydrate metabolic process"/>
    <property type="evidence" value="ECO:0007669"/>
    <property type="project" value="InterPro"/>
</dbReference>
<dbReference type="GO" id="GO:0016787">
    <property type="term" value="F:hydrolase activity"/>
    <property type="evidence" value="ECO:0007669"/>
    <property type="project" value="UniProtKB-KW"/>
</dbReference>
<feature type="signal peptide" evidence="2">
    <location>
        <begin position="1"/>
        <end position="22"/>
    </location>
</feature>
<dbReference type="AlphaFoldDB" id="A0A0G3EJM8"/>
<accession>A0A0G3EJM8</accession>
<dbReference type="Proteomes" id="UP000035268">
    <property type="component" value="Chromosome"/>
</dbReference>
<dbReference type="InterPro" id="IPR008928">
    <property type="entry name" value="6-hairpin_glycosidase_sf"/>
</dbReference>
<name>A0A0G3EJM8_9BACT</name>
<dbReference type="RefSeq" id="WP_052882853.1">
    <property type="nucleotide sequence ID" value="NZ_CP010904.1"/>
</dbReference>
<dbReference type="PANTHER" id="PTHR33886:SF8">
    <property type="entry name" value="UNSATURATED RHAMNOGALACTURONAN HYDROLASE (EUROFUNG)"/>
    <property type="match status" value="1"/>
</dbReference>
<dbReference type="OrthoDB" id="258246at2"/>
<sequence precursor="true">MRKRIIIVCAGAIGVLSAASHAADAADERDIMEPAAVKAVLKKVADWQLQPENGRHHPLRWMNGALYVGMLEWARIADTYHYFAALRDIGEEHSWSLLPRTYHADDHTVAQMYLELYRIHRDPAMLEPTRSQFDEIIAHPPELDRHRWWWSDALFMSPAVWVKLHAITGDEKYLRFMDQEYAWTTDMLYDEEASLYFRDRNYLYPAHQSENGRKVFWSRGNGWVFGGLVNVLSDLPEDWPTRPKYERIFTDMAASLKRIQQPDGYWRTNLGDPDEYTDPETSGTGFFVYGLAWGINHGYLDRETYLPTVEKGWKALVKAVQPGGRLGFVQPIGAAPTGGLTAQQTEVYGVGAFLAAGSQVFRLLEDPSASPCFARFVPERMDDFAWENDRIAFRMYGPALWNSPGERCGSGIDVWAKRVRYPIINKWYKHGDYHRDLGEGLDFYKVGKTLGCGGLGYWVEDTLVPGDHFASYKVLQGSGDEIAFELHYAPKTIGRATVTEIKRLSMQAGRNLFTAQSTFRVEGADSITAAVGIVLRDDQGRLEHGENWISYAGPETRGKGRIFCGAVLPNRAEFKRADGHALLLQPIRDGDTFTYRAGAAWSHGLDFRTEDEWLTYIKRQAAGSAN</sequence>
<reference evidence="3 4" key="2">
    <citation type="journal article" date="2016" name="ISME J.">
        <title>Characterization of the first cultured representative of Verrucomicrobia subdivision 5 indicates the proposal of a novel phylum.</title>
        <authorList>
            <person name="Spring S."/>
            <person name="Bunk B."/>
            <person name="Sproer C."/>
            <person name="Schumann P."/>
            <person name="Rohde M."/>
            <person name="Tindall B.J."/>
            <person name="Klenk H.P."/>
        </authorList>
    </citation>
    <scope>NUCLEOTIDE SEQUENCE [LARGE SCALE GENOMIC DNA]</scope>
    <source>
        <strain evidence="3 4">L21-Fru-AB</strain>
    </source>
</reference>
<dbReference type="SUPFAM" id="SSF48208">
    <property type="entry name" value="Six-hairpin glycosidases"/>
    <property type="match status" value="1"/>
</dbReference>
<dbReference type="Gene3D" id="1.50.10.10">
    <property type="match status" value="1"/>
</dbReference>
<dbReference type="EMBL" id="CP010904">
    <property type="protein sequence ID" value="AKJ65652.1"/>
    <property type="molecule type" value="Genomic_DNA"/>
</dbReference>
<proteinExistence type="predicted"/>
<dbReference type="InterPro" id="IPR012341">
    <property type="entry name" value="6hp_glycosidase-like_sf"/>
</dbReference>
<feature type="chain" id="PRO_5005184038" evidence="2">
    <location>
        <begin position="23"/>
        <end position="626"/>
    </location>
</feature>
<dbReference type="PATRIC" id="fig|1609981.3.peg.2531"/>
<dbReference type="KEGG" id="vbl:L21SP4_02427"/>
<dbReference type="STRING" id="1307763.L21SP4_02427"/>
<evidence type="ECO:0000256" key="1">
    <source>
        <dbReference type="ARBA" id="ARBA00022801"/>
    </source>
</evidence>
<keyword evidence="4" id="KW-1185">Reference proteome</keyword>
<dbReference type="PANTHER" id="PTHR33886">
    <property type="entry name" value="UNSATURATED RHAMNOGALACTURONAN HYDROLASE (EUROFUNG)"/>
    <property type="match status" value="1"/>
</dbReference>
<dbReference type="InterPro" id="IPR052043">
    <property type="entry name" value="PolySaccharide_Degr_Enz"/>
</dbReference>
<organism evidence="3 4">
    <name type="scientific">Kiritimatiella glycovorans</name>
    <dbReference type="NCBI Taxonomy" id="1307763"/>
    <lineage>
        <taxon>Bacteria</taxon>
        <taxon>Pseudomonadati</taxon>
        <taxon>Kiritimatiellota</taxon>
        <taxon>Kiritimatiellia</taxon>
        <taxon>Kiritimatiellales</taxon>
        <taxon>Kiritimatiellaceae</taxon>
        <taxon>Kiritimatiella</taxon>
    </lineage>
</organism>
<reference evidence="4" key="1">
    <citation type="submission" date="2015-02" db="EMBL/GenBank/DDBJ databases">
        <title>Description and complete genome sequence of the first cultured representative of the subdivision 5 of the Verrucomicrobia phylum.</title>
        <authorList>
            <person name="Spring S."/>
            <person name="Bunk B."/>
            <person name="Sproer C."/>
            <person name="Klenk H.-P."/>
        </authorList>
    </citation>
    <scope>NUCLEOTIDE SEQUENCE [LARGE SCALE GENOMIC DNA]</scope>
    <source>
        <strain evidence="4">L21-Fru-AB</strain>
    </source>
</reference>
<dbReference type="Pfam" id="PF07470">
    <property type="entry name" value="Glyco_hydro_88"/>
    <property type="match status" value="1"/>
</dbReference>
<evidence type="ECO:0000313" key="4">
    <source>
        <dbReference type="Proteomes" id="UP000035268"/>
    </source>
</evidence>
<dbReference type="Pfam" id="PF16153">
    <property type="entry name" value="DUF4861"/>
    <property type="match status" value="1"/>
</dbReference>